<accession>A0AAD1ZA67</accession>
<organism evidence="1 2">
    <name type="scientific">Fraxinus pennsylvanica</name>
    <dbReference type="NCBI Taxonomy" id="56036"/>
    <lineage>
        <taxon>Eukaryota</taxon>
        <taxon>Viridiplantae</taxon>
        <taxon>Streptophyta</taxon>
        <taxon>Embryophyta</taxon>
        <taxon>Tracheophyta</taxon>
        <taxon>Spermatophyta</taxon>
        <taxon>Magnoliopsida</taxon>
        <taxon>eudicotyledons</taxon>
        <taxon>Gunneridae</taxon>
        <taxon>Pentapetalae</taxon>
        <taxon>asterids</taxon>
        <taxon>lamiids</taxon>
        <taxon>Lamiales</taxon>
        <taxon>Oleaceae</taxon>
        <taxon>Oleeae</taxon>
        <taxon>Fraxinus</taxon>
    </lineage>
</organism>
<proteinExistence type="predicted"/>
<keyword evidence="2" id="KW-1185">Reference proteome</keyword>
<dbReference type="InterPro" id="IPR055296">
    <property type="entry name" value="SRL2-like"/>
</dbReference>
<dbReference type="Pfam" id="PF21052">
    <property type="entry name" value="EFR3_ARM"/>
    <property type="match status" value="1"/>
</dbReference>
<gene>
    <name evidence="1" type="ORF">FPE_LOCUS11656</name>
</gene>
<evidence type="ECO:0000313" key="2">
    <source>
        <dbReference type="Proteomes" id="UP000834106"/>
    </source>
</evidence>
<dbReference type="PANTHER" id="PTHR46087:SF11">
    <property type="entry name" value="PROTEIN SEMI-ROLLED LEAF 2"/>
    <property type="match status" value="1"/>
</dbReference>
<sequence>MVLGFSLPISDRQTKARILFKHCKNSVNHVTLPPNLPLLVQLGNCRNMGVISRKIFPACESMCVCCPALRSRSRQPVKRYKKLLAEIFPKSPDGHPNERKIVKLCEYAAKNPFRIPKIAQYLEERCYKELRNGHIKIISIIAEAYNKLLCMCKEQIAYFAVSLFNVVSELLGDSKEDSVLIIGCQTLTAFIYCQVDGTYTRNIENLVHRVCMLARTIGDEHQKHSLKASSLQCLSAMVWFMTEFSHIFVDFDEIVHATLDNYERDIHNEEDDERGKAHHNWVDDVIRWEGRGTPSVGGEFSPSHMNIRPRPEKRDPSLLTREEVEAPKIWAEICIQRMVELGKESTTMRRIFDPMFVYFDAGRHWVPQQGLATIVLSDMSYFMENSGNQQLILAGVVRHLDHKNVAHDTQIKSYVIQTASTLAHQIRLQTVISDIGFVSDLCRHLRKSLQATAESVGDQELNLNVALQASIENCLLETARGIVDVRPLFDMMSVTLEKLPSIKVVARATLLSLIILSNVISLAAVSSHSKQVFPEALLVQILKVMLHPDVEIRIGGHHIFCILLFPSFANARNDPFNHPRRWHSKNASTFASITALLEKLRGEKYQNKVNRGSAQDDYNEDTVEEEWKHGWSHKNSPNIHTLSSIVDRTTAPSSLNQNKQSFLRCNEDQILQLLSALLLQANLPDNLPANVEAIAHSFCLVLLASCLKNSNKNLVVRFFQLPLSLRRIALDPNNGSLSPAYRRLLHVLSTAMLMFAAKIYHFADSNNLRNLLFQCDVDPYLGIKDDFQVFLKPQSDLGKYGSIADNQVASSLLTELQKNTIESEKCVLYIIVESLSSITKLEEEDVAQQLSEGFMPDDTFMFGPQSMLNMDHIQKVAHSKGSPSFDGEFSANSYVEDDSISISSVADISSFIPKLPASPSPSMSRIVGIGQLLESALEVAGQVAGTSISTSPLPYSAMTNQCESLGIDTRKKLSNWLTSENRCTKASDVFLPSFHADGMSAIGKMSSDDQPIPSAAVSASPWLALRLPPASPFDNFLRAARG</sequence>
<dbReference type="InterPro" id="IPR016024">
    <property type="entry name" value="ARM-type_fold"/>
</dbReference>
<protein>
    <submittedName>
        <fullName evidence="1">Uncharacterized protein</fullName>
    </submittedName>
</protein>
<dbReference type="InterPro" id="IPR049152">
    <property type="entry name" value="EFR3-like_ARM"/>
</dbReference>
<dbReference type="PANTHER" id="PTHR46087">
    <property type="entry name" value="PUTATIVE, EXPRESSED-RELATED"/>
    <property type="match status" value="1"/>
</dbReference>
<evidence type="ECO:0000313" key="1">
    <source>
        <dbReference type="EMBL" id="CAI9764226.1"/>
    </source>
</evidence>
<dbReference type="SUPFAM" id="SSF48371">
    <property type="entry name" value="ARM repeat"/>
    <property type="match status" value="1"/>
</dbReference>
<name>A0AAD1ZA67_9LAMI</name>
<dbReference type="EMBL" id="OU503042">
    <property type="protein sequence ID" value="CAI9764226.1"/>
    <property type="molecule type" value="Genomic_DNA"/>
</dbReference>
<reference evidence="1" key="1">
    <citation type="submission" date="2023-05" db="EMBL/GenBank/DDBJ databases">
        <authorList>
            <person name="Huff M."/>
        </authorList>
    </citation>
    <scope>NUCLEOTIDE SEQUENCE</scope>
</reference>
<dbReference type="Proteomes" id="UP000834106">
    <property type="component" value="Chromosome 7"/>
</dbReference>
<dbReference type="AlphaFoldDB" id="A0AAD1ZA67"/>